<proteinExistence type="predicted"/>
<evidence type="ECO:0000313" key="2">
    <source>
        <dbReference type="EMBL" id="KAL0107966.1"/>
    </source>
</evidence>
<sequence length="92" mass="10630">MARRRPHRARKSRDPRTPSDGIVSPVDLFFDCLWLLPSTVPSWLDAVRTARDTTRIRRDSLAKLDAHSAPSRMRCSRPRTLDVEQLHSSHEN</sequence>
<organism evidence="2 3">
    <name type="scientific">Cardiocondyla obscurior</name>
    <dbReference type="NCBI Taxonomy" id="286306"/>
    <lineage>
        <taxon>Eukaryota</taxon>
        <taxon>Metazoa</taxon>
        <taxon>Ecdysozoa</taxon>
        <taxon>Arthropoda</taxon>
        <taxon>Hexapoda</taxon>
        <taxon>Insecta</taxon>
        <taxon>Pterygota</taxon>
        <taxon>Neoptera</taxon>
        <taxon>Endopterygota</taxon>
        <taxon>Hymenoptera</taxon>
        <taxon>Apocrita</taxon>
        <taxon>Aculeata</taxon>
        <taxon>Formicoidea</taxon>
        <taxon>Formicidae</taxon>
        <taxon>Myrmicinae</taxon>
        <taxon>Cardiocondyla</taxon>
    </lineage>
</organism>
<protein>
    <submittedName>
        <fullName evidence="2">Uncharacterized protein</fullName>
    </submittedName>
</protein>
<feature type="region of interest" description="Disordered" evidence="1">
    <location>
        <begin position="62"/>
        <end position="92"/>
    </location>
</feature>
<dbReference type="AlphaFoldDB" id="A0AAW2EZX8"/>
<feature type="compositionally biased region" description="Basic and acidic residues" evidence="1">
    <location>
        <begin position="79"/>
        <end position="92"/>
    </location>
</feature>
<accession>A0AAW2EZX8</accession>
<dbReference type="EMBL" id="JADYXP020000016">
    <property type="protein sequence ID" value="KAL0107966.1"/>
    <property type="molecule type" value="Genomic_DNA"/>
</dbReference>
<name>A0AAW2EZX8_9HYME</name>
<evidence type="ECO:0000256" key="1">
    <source>
        <dbReference type="SAM" id="MobiDB-lite"/>
    </source>
</evidence>
<dbReference type="Proteomes" id="UP001430953">
    <property type="component" value="Unassembled WGS sequence"/>
</dbReference>
<keyword evidence="3" id="KW-1185">Reference proteome</keyword>
<reference evidence="2 3" key="1">
    <citation type="submission" date="2023-03" db="EMBL/GenBank/DDBJ databases">
        <title>High recombination rates correlate with genetic variation in Cardiocondyla obscurior ants.</title>
        <authorList>
            <person name="Errbii M."/>
        </authorList>
    </citation>
    <scope>NUCLEOTIDE SEQUENCE [LARGE SCALE GENOMIC DNA]</scope>
    <source>
        <strain evidence="2">Alpha-2009</strain>
        <tissue evidence="2">Whole body</tissue>
    </source>
</reference>
<evidence type="ECO:0000313" key="3">
    <source>
        <dbReference type="Proteomes" id="UP001430953"/>
    </source>
</evidence>
<feature type="region of interest" description="Disordered" evidence="1">
    <location>
        <begin position="1"/>
        <end position="22"/>
    </location>
</feature>
<feature type="compositionally biased region" description="Basic residues" evidence="1">
    <location>
        <begin position="1"/>
        <end position="11"/>
    </location>
</feature>
<comment type="caution">
    <text evidence="2">The sequence shown here is derived from an EMBL/GenBank/DDBJ whole genome shotgun (WGS) entry which is preliminary data.</text>
</comment>
<gene>
    <name evidence="2" type="ORF">PUN28_014906</name>
</gene>